<dbReference type="Proteomes" id="UP000281553">
    <property type="component" value="Unassembled WGS sequence"/>
</dbReference>
<evidence type="ECO:0000256" key="3">
    <source>
        <dbReference type="SAM" id="MobiDB-lite"/>
    </source>
</evidence>
<keyword evidence="6" id="KW-1185">Reference proteome</keyword>
<proteinExistence type="predicted"/>
<dbReference type="AlphaFoldDB" id="A0A3P7MGZ6"/>
<evidence type="ECO:0000256" key="1">
    <source>
        <dbReference type="ARBA" id="ARBA00022884"/>
    </source>
</evidence>
<accession>A0A3P7MGZ6</accession>
<evidence type="ECO:0000313" key="6">
    <source>
        <dbReference type="Proteomes" id="UP000281553"/>
    </source>
</evidence>
<dbReference type="GO" id="GO:0000398">
    <property type="term" value="P:mRNA splicing, via spliceosome"/>
    <property type="evidence" value="ECO:0007669"/>
    <property type="project" value="TreeGrafter"/>
</dbReference>
<feature type="domain" description="RRM" evidence="4">
    <location>
        <begin position="57"/>
        <end position="120"/>
    </location>
</feature>
<dbReference type="PANTHER" id="PTHR15481:SF0">
    <property type="entry name" value="LD23870P-RELATED"/>
    <property type="match status" value="1"/>
</dbReference>
<dbReference type="OrthoDB" id="252020at2759"/>
<dbReference type="InterPro" id="IPR035979">
    <property type="entry name" value="RBD_domain_sf"/>
</dbReference>
<dbReference type="Gene3D" id="3.30.70.330">
    <property type="match status" value="1"/>
</dbReference>
<protein>
    <recommendedName>
        <fullName evidence="4">RRM domain-containing protein</fullName>
    </recommendedName>
</protein>
<dbReference type="GO" id="GO:0005654">
    <property type="term" value="C:nucleoplasm"/>
    <property type="evidence" value="ECO:0007669"/>
    <property type="project" value="TreeGrafter"/>
</dbReference>
<dbReference type="SUPFAM" id="SSF54928">
    <property type="entry name" value="RNA-binding domain, RBD"/>
    <property type="match status" value="1"/>
</dbReference>
<reference evidence="5 6" key="1">
    <citation type="submission" date="2018-11" db="EMBL/GenBank/DDBJ databases">
        <authorList>
            <consortium name="Pathogen Informatics"/>
        </authorList>
    </citation>
    <scope>NUCLEOTIDE SEQUENCE [LARGE SCALE GENOMIC DNA]</scope>
</reference>
<evidence type="ECO:0000313" key="5">
    <source>
        <dbReference type="EMBL" id="VDN28755.1"/>
    </source>
</evidence>
<dbReference type="PANTHER" id="PTHR15481">
    <property type="entry name" value="RIBONUCLEIC ACID BINDING PROTEIN S1"/>
    <property type="match status" value="1"/>
</dbReference>
<keyword evidence="1 2" id="KW-0694">RNA-binding</keyword>
<dbReference type="Pfam" id="PF00076">
    <property type="entry name" value="RRM_1"/>
    <property type="match status" value="1"/>
</dbReference>
<dbReference type="InterPro" id="IPR012677">
    <property type="entry name" value="Nucleotide-bd_a/b_plait_sf"/>
</dbReference>
<feature type="compositionally biased region" description="Basic and acidic residues" evidence="3">
    <location>
        <begin position="142"/>
        <end position="168"/>
    </location>
</feature>
<dbReference type="GO" id="GO:0061574">
    <property type="term" value="C:ASAP complex"/>
    <property type="evidence" value="ECO:0007669"/>
    <property type="project" value="TreeGrafter"/>
</dbReference>
<organism evidence="5 6">
    <name type="scientific">Dibothriocephalus latus</name>
    <name type="common">Fish tapeworm</name>
    <name type="synonym">Diphyllobothrium latum</name>
    <dbReference type="NCBI Taxonomy" id="60516"/>
    <lineage>
        <taxon>Eukaryota</taxon>
        <taxon>Metazoa</taxon>
        <taxon>Spiralia</taxon>
        <taxon>Lophotrochozoa</taxon>
        <taxon>Platyhelminthes</taxon>
        <taxon>Cestoda</taxon>
        <taxon>Eucestoda</taxon>
        <taxon>Diphyllobothriidea</taxon>
        <taxon>Diphyllobothriidae</taxon>
        <taxon>Dibothriocephalus</taxon>
    </lineage>
</organism>
<sequence length="168" mass="19054">MVAVGLPDPLTGFHHKEDHSAIYWFCEHASGEGWGEYQTLVRGTCYREGFEDWPAHLKEIFSTWGQVASIEMPMDHMHPEFSRGYAYVEFSSAQSASDAVNYMNGGQLDGQEVSVTEVMPRTFRHSSPPTHRERHRSPGRTSDQRNVDAEKDRGGQMRSLRGRDEHGA</sequence>
<dbReference type="EMBL" id="UYRU01078023">
    <property type="protein sequence ID" value="VDN28755.1"/>
    <property type="molecule type" value="Genomic_DNA"/>
</dbReference>
<dbReference type="PROSITE" id="PS50102">
    <property type="entry name" value="RRM"/>
    <property type="match status" value="1"/>
</dbReference>
<evidence type="ECO:0000259" key="4">
    <source>
        <dbReference type="PROSITE" id="PS50102"/>
    </source>
</evidence>
<name>A0A3P7MGZ6_DIBLA</name>
<feature type="non-terminal residue" evidence="5">
    <location>
        <position position="168"/>
    </location>
</feature>
<evidence type="ECO:0000256" key="2">
    <source>
        <dbReference type="PROSITE-ProRule" id="PRU00176"/>
    </source>
</evidence>
<feature type="region of interest" description="Disordered" evidence="3">
    <location>
        <begin position="120"/>
        <end position="168"/>
    </location>
</feature>
<dbReference type="GO" id="GO:0003723">
    <property type="term" value="F:RNA binding"/>
    <property type="evidence" value="ECO:0007669"/>
    <property type="project" value="UniProtKB-UniRule"/>
</dbReference>
<dbReference type="InterPro" id="IPR000504">
    <property type="entry name" value="RRM_dom"/>
</dbReference>
<gene>
    <name evidence="5" type="ORF">DILT_LOCUS15241</name>
</gene>
<dbReference type="SMART" id="SM00360">
    <property type="entry name" value="RRM"/>
    <property type="match status" value="1"/>
</dbReference>
<dbReference type="GO" id="GO:0005737">
    <property type="term" value="C:cytoplasm"/>
    <property type="evidence" value="ECO:0007669"/>
    <property type="project" value="TreeGrafter"/>
</dbReference>